<evidence type="ECO:0000256" key="10">
    <source>
        <dbReference type="ARBA" id="ARBA00022842"/>
    </source>
</evidence>
<evidence type="ECO:0000256" key="7">
    <source>
        <dbReference type="ARBA" id="ARBA00022723"/>
    </source>
</evidence>
<dbReference type="GO" id="GO:0043137">
    <property type="term" value="P:DNA replication, removal of RNA primer"/>
    <property type="evidence" value="ECO:0007669"/>
    <property type="project" value="TreeGrafter"/>
</dbReference>
<dbReference type="Gene3D" id="3.30.420.10">
    <property type="entry name" value="Ribonuclease H-like superfamily/Ribonuclease H"/>
    <property type="match status" value="1"/>
</dbReference>
<evidence type="ECO:0000256" key="8">
    <source>
        <dbReference type="ARBA" id="ARBA00022759"/>
    </source>
</evidence>
<dbReference type="GO" id="GO:0004523">
    <property type="term" value="F:RNA-DNA hybrid ribonuclease activity"/>
    <property type="evidence" value="ECO:0007669"/>
    <property type="project" value="UniProtKB-EC"/>
</dbReference>
<evidence type="ECO:0000256" key="3">
    <source>
        <dbReference type="ARBA" id="ARBA00005300"/>
    </source>
</evidence>
<dbReference type="GO" id="GO:0003676">
    <property type="term" value="F:nucleic acid binding"/>
    <property type="evidence" value="ECO:0007669"/>
    <property type="project" value="InterPro"/>
</dbReference>
<comment type="cofactor">
    <cofactor evidence="2">
        <name>Mg(2+)</name>
        <dbReference type="ChEBI" id="CHEBI:18420"/>
    </cofactor>
</comment>
<dbReference type="GO" id="GO:0046872">
    <property type="term" value="F:metal ion binding"/>
    <property type="evidence" value="ECO:0007669"/>
    <property type="project" value="UniProtKB-KW"/>
</dbReference>
<evidence type="ECO:0000259" key="11">
    <source>
        <dbReference type="PROSITE" id="PS50879"/>
    </source>
</evidence>
<protein>
    <recommendedName>
        <fullName evidence="5">ribonuclease H</fullName>
        <ecNumber evidence="5">3.1.26.4</ecNumber>
    </recommendedName>
</protein>
<dbReference type="CDD" id="cd09278">
    <property type="entry name" value="RNase_HI_prokaryote_like"/>
    <property type="match status" value="1"/>
</dbReference>
<evidence type="ECO:0000256" key="5">
    <source>
        <dbReference type="ARBA" id="ARBA00012180"/>
    </source>
</evidence>
<evidence type="ECO:0000256" key="4">
    <source>
        <dbReference type="ARBA" id="ARBA00011245"/>
    </source>
</evidence>
<evidence type="ECO:0000256" key="6">
    <source>
        <dbReference type="ARBA" id="ARBA00022722"/>
    </source>
</evidence>
<evidence type="ECO:0000256" key="1">
    <source>
        <dbReference type="ARBA" id="ARBA00000077"/>
    </source>
</evidence>
<dbReference type="InterPro" id="IPR022892">
    <property type="entry name" value="RNaseHI"/>
</dbReference>
<dbReference type="InterPro" id="IPR002156">
    <property type="entry name" value="RNaseH_domain"/>
</dbReference>
<dbReference type="Proteomes" id="UP000318102">
    <property type="component" value="Unassembled WGS sequence"/>
</dbReference>
<evidence type="ECO:0000313" key="13">
    <source>
        <dbReference type="Proteomes" id="UP000318102"/>
    </source>
</evidence>
<evidence type="ECO:0000313" key="12">
    <source>
        <dbReference type="EMBL" id="TVX85979.1"/>
    </source>
</evidence>
<reference evidence="12 13" key="1">
    <citation type="submission" date="2019-07" db="EMBL/GenBank/DDBJ databases">
        <authorList>
            <person name="Kim J."/>
        </authorList>
    </citation>
    <scope>NUCLEOTIDE SEQUENCE [LARGE SCALE GENOMIC DNA]</scope>
    <source>
        <strain evidence="12 13">N4</strain>
    </source>
</reference>
<evidence type="ECO:0000256" key="9">
    <source>
        <dbReference type="ARBA" id="ARBA00022801"/>
    </source>
</evidence>
<evidence type="ECO:0000256" key="2">
    <source>
        <dbReference type="ARBA" id="ARBA00001946"/>
    </source>
</evidence>
<dbReference type="Pfam" id="PF00075">
    <property type="entry name" value="RNase_H"/>
    <property type="match status" value="1"/>
</dbReference>
<keyword evidence="8" id="KW-0255">Endonuclease</keyword>
<organism evidence="12 13">
    <name type="scientific">Paenibacillus agilis</name>
    <dbReference type="NCBI Taxonomy" id="3020863"/>
    <lineage>
        <taxon>Bacteria</taxon>
        <taxon>Bacillati</taxon>
        <taxon>Bacillota</taxon>
        <taxon>Bacilli</taxon>
        <taxon>Bacillales</taxon>
        <taxon>Paenibacillaceae</taxon>
        <taxon>Paenibacillus</taxon>
    </lineage>
</organism>
<dbReference type="EMBL" id="VNJK01000006">
    <property type="protein sequence ID" value="TVX85979.1"/>
    <property type="molecule type" value="Genomic_DNA"/>
</dbReference>
<comment type="catalytic activity">
    <reaction evidence="1">
        <text>Endonucleolytic cleavage to 5'-phosphomonoester.</text>
        <dbReference type="EC" id="3.1.26.4"/>
    </reaction>
</comment>
<name>A0A559IE90_9BACL</name>
<comment type="subunit">
    <text evidence="4">Monomer.</text>
</comment>
<dbReference type="InterPro" id="IPR050092">
    <property type="entry name" value="RNase_H"/>
</dbReference>
<gene>
    <name evidence="12" type="ORF">FPZ44_23810</name>
</gene>
<dbReference type="OrthoDB" id="7845843at2"/>
<proteinExistence type="inferred from homology"/>
<keyword evidence="10" id="KW-0460">Magnesium</keyword>
<comment type="similarity">
    <text evidence="3">Belongs to the RNase H family.</text>
</comment>
<keyword evidence="6" id="KW-0540">Nuclease</keyword>
<keyword evidence="9" id="KW-0378">Hydrolase</keyword>
<feature type="domain" description="RNase H type-1" evidence="11">
    <location>
        <begin position="1"/>
        <end position="164"/>
    </location>
</feature>
<dbReference type="SUPFAM" id="SSF53098">
    <property type="entry name" value="Ribonuclease H-like"/>
    <property type="match status" value="1"/>
</dbReference>
<dbReference type="InterPro" id="IPR012337">
    <property type="entry name" value="RNaseH-like_sf"/>
</dbReference>
<dbReference type="AlphaFoldDB" id="A0A559IE90"/>
<dbReference type="InterPro" id="IPR036397">
    <property type="entry name" value="RNaseH_sf"/>
</dbReference>
<keyword evidence="13" id="KW-1185">Reference proteome</keyword>
<accession>A0A559IE90</accession>
<comment type="caution">
    <text evidence="12">The sequence shown here is derived from an EMBL/GenBank/DDBJ whole genome shotgun (WGS) entry which is preliminary data.</text>
</comment>
<dbReference type="RefSeq" id="WP_144994700.1">
    <property type="nucleotide sequence ID" value="NZ_VNJK01000006.1"/>
</dbReference>
<dbReference type="PROSITE" id="PS50879">
    <property type="entry name" value="RNASE_H_1"/>
    <property type="match status" value="1"/>
</dbReference>
<dbReference type="PANTHER" id="PTHR10642:SF26">
    <property type="entry name" value="RIBONUCLEASE H1"/>
    <property type="match status" value="1"/>
</dbReference>
<dbReference type="PANTHER" id="PTHR10642">
    <property type="entry name" value="RIBONUCLEASE H1"/>
    <property type="match status" value="1"/>
</dbReference>
<dbReference type="EC" id="3.1.26.4" evidence="5"/>
<keyword evidence="7" id="KW-0479">Metal-binding</keyword>
<sequence length="174" mass="20218">MEKEIHLWGDGSSVNNGEEKGLGGYGYTLLFGEFEGVDIKTEYGDKNKMLTGWDGFENTTNQKEEIKAIINGLKRIKSNMNYPIQVFSDSAYLINCMNQRWYDNWRTNGWKNSKKEPVESPELWKELLQVIEDGFFKITWNKVKGHSGVFYNEQCDKLARQGLEKMREVRRGEG</sequence>